<sequence>MTRDPLDPRETQAPPARGLPRPLLWVLLAVALAANALTSVSALPAAVGVVCGVVALALIALLVRDHHRRRRAQPENPDA</sequence>
<keyword evidence="1" id="KW-0472">Membrane</keyword>
<keyword evidence="3" id="KW-1185">Reference proteome</keyword>
<comment type="caution">
    <text evidence="2">The sequence shown here is derived from an EMBL/GenBank/DDBJ whole genome shotgun (WGS) entry which is preliminary data.</text>
</comment>
<keyword evidence="1" id="KW-1133">Transmembrane helix</keyword>
<dbReference type="RefSeq" id="WP_142058545.1">
    <property type="nucleotide sequence ID" value="NZ_VFPA01000003.1"/>
</dbReference>
<feature type="transmembrane region" description="Helical" evidence="1">
    <location>
        <begin position="43"/>
        <end position="63"/>
    </location>
</feature>
<evidence type="ECO:0000256" key="1">
    <source>
        <dbReference type="SAM" id="Phobius"/>
    </source>
</evidence>
<dbReference type="EMBL" id="VFPA01000003">
    <property type="protein sequence ID" value="TQM10011.1"/>
    <property type="molecule type" value="Genomic_DNA"/>
</dbReference>
<dbReference type="Proteomes" id="UP000315677">
    <property type="component" value="Unassembled WGS sequence"/>
</dbReference>
<reference evidence="2 3" key="1">
    <citation type="submission" date="2019-06" db="EMBL/GenBank/DDBJ databases">
        <title>Sequencing the genomes of 1000 actinobacteria strains.</title>
        <authorList>
            <person name="Klenk H.-P."/>
        </authorList>
    </citation>
    <scope>NUCLEOTIDE SEQUENCE [LARGE SCALE GENOMIC DNA]</scope>
    <source>
        <strain evidence="2 3">DSM 45301</strain>
    </source>
</reference>
<evidence type="ECO:0000313" key="3">
    <source>
        <dbReference type="Proteomes" id="UP000315677"/>
    </source>
</evidence>
<organism evidence="2 3">
    <name type="scientific">Pseudonocardia kunmingensis</name>
    <dbReference type="NCBI Taxonomy" id="630975"/>
    <lineage>
        <taxon>Bacteria</taxon>
        <taxon>Bacillati</taxon>
        <taxon>Actinomycetota</taxon>
        <taxon>Actinomycetes</taxon>
        <taxon>Pseudonocardiales</taxon>
        <taxon>Pseudonocardiaceae</taxon>
        <taxon>Pseudonocardia</taxon>
    </lineage>
</organism>
<evidence type="ECO:0000313" key="2">
    <source>
        <dbReference type="EMBL" id="TQM10011.1"/>
    </source>
</evidence>
<name>A0A543DL32_9PSEU</name>
<keyword evidence="1" id="KW-0812">Transmembrane</keyword>
<protein>
    <submittedName>
        <fullName evidence="2">Uncharacterized protein</fullName>
    </submittedName>
</protein>
<proteinExistence type="predicted"/>
<gene>
    <name evidence="2" type="ORF">FB558_5792</name>
</gene>
<dbReference type="AlphaFoldDB" id="A0A543DL32"/>
<accession>A0A543DL32</accession>